<dbReference type="Pfam" id="PF09365">
    <property type="entry name" value="DUF2461"/>
    <property type="match status" value="1"/>
</dbReference>
<dbReference type="GeneID" id="36536663"/>
<dbReference type="VEuPathDB" id="FungiDB:P174DRAFT_455603"/>
<name>A0A2I1BSI7_ASPN1</name>
<dbReference type="STRING" id="1392255.A0A2I1BSI7"/>
<evidence type="ECO:0000313" key="2">
    <source>
        <dbReference type="Proteomes" id="UP000234474"/>
    </source>
</evidence>
<dbReference type="OrthoDB" id="2537769at2759"/>
<comment type="caution">
    <text evidence="1">The sequence shown here is derived from an EMBL/GenBank/DDBJ whole genome shotgun (WGS) entry which is preliminary data.</text>
</comment>
<dbReference type="Proteomes" id="UP000234474">
    <property type="component" value="Unassembled WGS sequence"/>
</dbReference>
<dbReference type="AlphaFoldDB" id="A0A2I1BSI7"/>
<accession>A0A2I1BSI7</accession>
<sequence>MSHEKRGVICRNTNTEIITFNATIPQLPLRDIFRIYRDVRFSKEPKDPTSVSQSHFSAVFSHAGRRRPYACYYLCLDPGSLYVGGGLWVPEPPTIQLLSQSVVERLVVTAWIWIISPAPRSHSFADTSTPVWGSSSSTATLFVSFSIYPAT</sequence>
<protein>
    <submittedName>
        <fullName evidence="1">Uncharacterized protein</fullName>
    </submittedName>
</protein>
<organism evidence="1 2">
    <name type="scientific">Aspergillus novofumigatus (strain IBT 16806)</name>
    <dbReference type="NCBI Taxonomy" id="1392255"/>
    <lineage>
        <taxon>Eukaryota</taxon>
        <taxon>Fungi</taxon>
        <taxon>Dikarya</taxon>
        <taxon>Ascomycota</taxon>
        <taxon>Pezizomycotina</taxon>
        <taxon>Eurotiomycetes</taxon>
        <taxon>Eurotiomycetidae</taxon>
        <taxon>Eurotiales</taxon>
        <taxon>Aspergillaceae</taxon>
        <taxon>Aspergillus</taxon>
        <taxon>Aspergillus subgen. Fumigati</taxon>
    </lineage>
</organism>
<dbReference type="EMBL" id="MSZS01000016">
    <property type="protein sequence ID" value="PKX88380.1"/>
    <property type="molecule type" value="Genomic_DNA"/>
</dbReference>
<dbReference type="PANTHER" id="PTHR36452">
    <property type="entry name" value="CHROMOSOME 12, WHOLE GENOME SHOTGUN SEQUENCE"/>
    <property type="match status" value="1"/>
</dbReference>
<gene>
    <name evidence="1" type="ORF">P174DRAFT_455603</name>
</gene>
<dbReference type="PANTHER" id="PTHR36452:SF1">
    <property type="entry name" value="DUF2461 DOMAIN-CONTAINING PROTEIN"/>
    <property type="match status" value="1"/>
</dbReference>
<evidence type="ECO:0000313" key="1">
    <source>
        <dbReference type="EMBL" id="PKX88380.1"/>
    </source>
</evidence>
<dbReference type="RefSeq" id="XP_024676975.1">
    <property type="nucleotide sequence ID" value="XM_024829337.1"/>
</dbReference>
<reference evidence="2" key="1">
    <citation type="journal article" date="2018" name="Proc. Natl. Acad. Sci. U.S.A.">
        <title>Linking secondary metabolites to gene clusters through genome sequencing of six diverse Aspergillus species.</title>
        <authorList>
            <person name="Kaerboelling I."/>
            <person name="Vesth T.C."/>
            <person name="Frisvad J.C."/>
            <person name="Nybo J.L."/>
            <person name="Theobald S."/>
            <person name="Kuo A."/>
            <person name="Bowyer P."/>
            <person name="Matsuda Y."/>
            <person name="Mondo S."/>
            <person name="Lyhne E.K."/>
            <person name="Kogle M.E."/>
            <person name="Clum A."/>
            <person name="Lipzen A."/>
            <person name="Salamov A."/>
            <person name="Ngan C.Y."/>
            <person name="Daum C."/>
            <person name="Chiniquy J."/>
            <person name="Barry K."/>
            <person name="LaButti K."/>
            <person name="Haridas S."/>
            <person name="Simmons B.A."/>
            <person name="Magnuson J.K."/>
            <person name="Mortensen U.H."/>
            <person name="Larsen T.O."/>
            <person name="Grigoriev I.V."/>
            <person name="Baker S.E."/>
            <person name="Andersen M.R."/>
        </authorList>
    </citation>
    <scope>NUCLEOTIDE SEQUENCE [LARGE SCALE GENOMIC DNA]</scope>
    <source>
        <strain evidence="2">IBT 16806</strain>
    </source>
</reference>
<keyword evidence="2" id="KW-1185">Reference proteome</keyword>
<dbReference type="InterPro" id="IPR012808">
    <property type="entry name" value="CHP02453"/>
</dbReference>
<proteinExistence type="predicted"/>